<protein>
    <recommendedName>
        <fullName evidence="2">Antitoxin</fullName>
    </recommendedName>
</protein>
<evidence type="ECO:0000256" key="1">
    <source>
        <dbReference type="ARBA" id="ARBA00009981"/>
    </source>
</evidence>
<gene>
    <name evidence="3" type="ORF">NIES267_58690</name>
</gene>
<dbReference type="OrthoDB" id="7069202at2"/>
<keyword evidence="4" id="KW-1185">Reference proteome</keyword>
<name>A0A1Z4LYS0_9CYAN</name>
<dbReference type="Proteomes" id="UP000218418">
    <property type="component" value="Chromosome"/>
</dbReference>
<dbReference type="SUPFAM" id="SSF143120">
    <property type="entry name" value="YefM-like"/>
    <property type="match status" value="1"/>
</dbReference>
<dbReference type="Gene3D" id="3.40.1620.10">
    <property type="entry name" value="YefM-like domain"/>
    <property type="match status" value="1"/>
</dbReference>
<dbReference type="PANTHER" id="PTHR33713">
    <property type="entry name" value="ANTITOXIN YAFN-RELATED"/>
    <property type="match status" value="1"/>
</dbReference>
<dbReference type="InterPro" id="IPR006442">
    <property type="entry name" value="Antitoxin_Phd/YefM"/>
</dbReference>
<comment type="similarity">
    <text evidence="1 2">Belongs to the phD/YefM antitoxin family.</text>
</comment>
<dbReference type="InterPro" id="IPR051405">
    <property type="entry name" value="phD/YefM_antitoxin"/>
</dbReference>
<reference evidence="3 4" key="1">
    <citation type="submission" date="2017-06" db="EMBL/GenBank/DDBJ databases">
        <title>Genome sequencing of cyanobaciteial culture collection at National Institute for Environmental Studies (NIES).</title>
        <authorList>
            <person name="Hirose Y."/>
            <person name="Shimura Y."/>
            <person name="Fujisawa T."/>
            <person name="Nakamura Y."/>
            <person name="Kawachi M."/>
        </authorList>
    </citation>
    <scope>NUCLEOTIDE SEQUENCE [LARGE SCALE GENOMIC DNA]</scope>
    <source>
        <strain evidence="3 4">NIES-267</strain>
    </source>
</reference>
<evidence type="ECO:0000256" key="2">
    <source>
        <dbReference type="RuleBase" id="RU362080"/>
    </source>
</evidence>
<dbReference type="PANTHER" id="PTHR33713:SF6">
    <property type="entry name" value="ANTITOXIN YEFM"/>
    <property type="match status" value="1"/>
</dbReference>
<comment type="function">
    <text evidence="2">Antitoxin component of a type II toxin-antitoxin (TA) system.</text>
</comment>
<proteinExistence type="inferred from homology"/>
<accession>A0A1Z4LYS0</accession>
<organism evidence="3 4">
    <name type="scientific">Calothrix parasitica NIES-267</name>
    <dbReference type="NCBI Taxonomy" id="1973488"/>
    <lineage>
        <taxon>Bacteria</taxon>
        <taxon>Bacillati</taxon>
        <taxon>Cyanobacteriota</taxon>
        <taxon>Cyanophyceae</taxon>
        <taxon>Nostocales</taxon>
        <taxon>Calotrichaceae</taxon>
        <taxon>Calothrix</taxon>
    </lineage>
</organism>
<evidence type="ECO:0000313" key="4">
    <source>
        <dbReference type="Proteomes" id="UP000218418"/>
    </source>
</evidence>
<sequence>MLNISRDIHSLSSFKRNTSEFVEQMKQTGEPVVLTVNGKAELVVQDAESYQKLLDALERLEAIAGIKQGLEDVEAGRTVSMEEFKQEMQQKYDISG</sequence>
<dbReference type="NCBIfam" id="TIGR01552">
    <property type="entry name" value="phd_fam"/>
    <property type="match status" value="1"/>
</dbReference>
<evidence type="ECO:0000313" key="3">
    <source>
        <dbReference type="EMBL" id="BAY86363.1"/>
    </source>
</evidence>
<dbReference type="Pfam" id="PF02604">
    <property type="entry name" value="PhdYeFM_antitox"/>
    <property type="match status" value="1"/>
</dbReference>
<dbReference type="AlphaFoldDB" id="A0A1Z4LYS0"/>
<dbReference type="InterPro" id="IPR036165">
    <property type="entry name" value="YefM-like_sf"/>
</dbReference>
<dbReference type="EMBL" id="AP018227">
    <property type="protein sequence ID" value="BAY86363.1"/>
    <property type="molecule type" value="Genomic_DNA"/>
</dbReference>